<feature type="transmembrane region" description="Helical" evidence="5">
    <location>
        <begin position="193"/>
        <end position="217"/>
    </location>
</feature>
<feature type="transmembrane region" description="Helical" evidence="5">
    <location>
        <begin position="286"/>
        <end position="306"/>
    </location>
</feature>
<evidence type="ECO:0000256" key="1">
    <source>
        <dbReference type="ARBA" id="ARBA00004370"/>
    </source>
</evidence>
<dbReference type="InterPro" id="IPR000276">
    <property type="entry name" value="GPCR_Rhodpsn"/>
</dbReference>
<feature type="domain" description="G-protein coupled receptors family 1 profile" evidence="6">
    <location>
        <begin position="42"/>
        <end position="303"/>
    </location>
</feature>
<protein>
    <recommendedName>
        <fullName evidence="6">G-protein coupled receptors family 1 profile domain-containing protein</fullName>
    </recommendedName>
</protein>
<dbReference type="SUPFAM" id="SSF81321">
    <property type="entry name" value="Family A G protein-coupled receptor-like"/>
    <property type="match status" value="1"/>
</dbReference>
<evidence type="ECO:0000256" key="2">
    <source>
        <dbReference type="ARBA" id="ARBA00022692"/>
    </source>
</evidence>
<evidence type="ECO:0000256" key="3">
    <source>
        <dbReference type="ARBA" id="ARBA00022989"/>
    </source>
</evidence>
<feature type="transmembrane region" description="Helical" evidence="5">
    <location>
        <begin position="148"/>
        <end position="166"/>
    </location>
</feature>
<evidence type="ECO:0000256" key="4">
    <source>
        <dbReference type="ARBA" id="ARBA00023136"/>
    </source>
</evidence>
<dbReference type="InParanoid" id="B3RV27"/>
<dbReference type="Pfam" id="PF00001">
    <property type="entry name" value="7tm_1"/>
    <property type="match status" value="1"/>
</dbReference>
<dbReference type="GeneID" id="6752673"/>
<evidence type="ECO:0000313" key="8">
    <source>
        <dbReference type="Proteomes" id="UP000009022"/>
    </source>
</evidence>
<dbReference type="PANTHER" id="PTHR45698:SF1">
    <property type="entry name" value="TRACE AMINE-ASSOCIATED RECEPTOR 13C-LIKE"/>
    <property type="match status" value="1"/>
</dbReference>
<dbReference type="PANTHER" id="PTHR45698">
    <property type="entry name" value="TRACE AMINE-ASSOCIATED RECEPTOR 19N-RELATED"/>
    <property type="match status" value="1"/>
</dbReference>
<organism evidence="7 8">
    <name type="scientific">Trichoplax adhaerens</name>
    <name type="common">Trichoplax reptans</name>
    <dbReference type="NCBI Taxonomy" id="10228"/>
    <lineage>
        <taxon>Eukaryota</taxon>
        <taxon>Metazoa</taxon>
        <taxon>Placozoa</taxon>
        <taxon>Uniplacotomia</taxon>
        <taxon>Trichoplacea</taxon>
        <taxon>Trichoplacidae</taxon>
        <taxon>Trichoplax</taxon>
    </lineage>
</organism>
<dbReference type="PhylomeDB" id="B3RV27"/>
<sequence length="341" mass="38800">MNATVSMFNTSTPTPGWQPGPTIDPLLIKVLHGIFATLSILGNTFVIAIFLSSKSLYQQASSKFVLSLAFVDALTGVIVFISPRSILDGVFQLTPGTTTDVLCSILYSDYFFYSLGIISVYLITGLNIERCFMAIKPFRYKVVFKPRLTNFMIAVAFILGFVVNAPNLYQSHYDPRGFCNWRDLPGGIAFNRAIYFILFMMKFVLPLGISFICYGLIVRAFKISHQKIVANENSQVHGDQSAFMMRQVTIMAFITTLVYFICWAPNQIYFTLINFKVLQLQHFPRFFFVILIMINSVVNPIIYMTVNYRYQQQCRHLFSRLRSTFPNSTANSSSVLISMRS</sequence>
<feature type="transmembrane region" description="Helical" evidence="5">
    <location>
        <begin position="64"/>
        <end position="82"/>
    </location>
</feature>
<dbReference type="Proteomes" id="UP000009022">
    <property type="component" value="Unassembled WGS sequence"/>
</dbReference>
<dbReference type="InterPro" id="IPR017452">
    <property type="entry name" value="GPCR_Rhodpsn_7TM"/>
</dbReference>
<dbReference type="AlphaFoldDB" id="B3RV27"/>
<dbReference type="FunCoup" id="B3RV27">
    <property type="interactions" value="99"/>
</dbReference>
<keyword evidence="4 5" id="KW-0472">Membrane</keyword>
<dbReference type="Gene3D" id="1.20.1070.10">
    <property type="entry name" value="Rhodopsin 7-helix transmembrane proteins"/>
    <property type="match status" value="1"/>
</dbReference>
<dbReference type="OMA" id="HIMIAAS"/>
<dbReference type="PROSITE" id="PS50262">
    <property type="entry name" value="G_PROTEIN_RECEP_F1_2"/>
    <property type="match status" value="1"/>
</dbReference>
<feature type="transmembrane region" description="Helical" evidence="5">
    <location>
        <begin position="248"/>
        <end position="266"/>
    </location>
</feature>
<keyword evidence="8" id="KW-1185">Reference proteome</keyword>
<feature type="transmembrane region" description="Helical" evidence="5">
    <location>
        <begin position="30"/>
        <end position="52"/>
    </location>
</feature>
<keyword evidence="3 5" id="KW-1133">Transmembrane helix</keyword>
<reference evidence="7 8" key="1">
    <citation type="journal article" date="2008" name="Nature">
        <title>The Trichoplax genome and the nature of placozoans.</title>
        <authorList>
            <person name="Srivastava M."/>
            <person name="Begovic E."/>
            <person name="Chapman J."/>
            <person name="Putnam N.H."/>
            <person name="Hellsten U."/>
            <person name="Kawashima T."/>
            <person name="Kuo A."/>
            <person name="Mitros T."/>
            <person name="Salamov A."/>
            <person name="Carpenter M.L."/>
            <person name="Signorovitch A.Y."/>
            <person name="Moreno M.A."/>
            <person name="Kamm K."/>
            <person name="Grimwood J."/>
            <person name="Schmutz J."/>
            <person name="Shapiro H."/>
            <person name="Grigoriev I.V."/>
            <person name="Buss L.W."/>
            <person name="Schierwater B."/>
            <person name="Dellaporta S.L."/>
            <person name="Rokhsar D.S."/>
        </authorList>
    </citation>
    <scope>NUCLEOTIDE SEQUENCE [LARGE SCALE GENOMIC DNA]</scope>
    <source>
        <strain evidence="7 8">Grell-BS-1999</strain>
    </source>
</reference>
<feature type="transmembrane region" description="Helical" evidence="5">
    <location>
        <begin position="110"/>
        <end position="128"/>
    </location>
</feature>
<evidence type="ECO:0000256" key="5">
    <source>
        <dbReference type="SAM" id="Phobius"/>
    </source>
</evidence>
<dbReference type="OrthoDB" id="10042731at2759"/>
<dbReference type="CTD" id="6752673"/>
<proteinExistence type="predicted"/>
<evidence type="ECO:0000313" key="7">
    <source>
        <dbReference type="EMBL" id="EDV25427.1"/>
    </source>
</evidence>
<accession>B3RV27</accession>
<gene>
    <name evidence="7" type="ORF">TRIADDRAFT_55503</name>
</gene>
<dbReference type="RefSeq" id="XP_002111460.1">
    <property type="nucleotide sequence ID" value="XM_002111424.1"/>
</dbReference>
<dbReference type="CDD" id="cd00637">
    <property type="entry name" value="7tm_classA_rhodopsin-like"/>
    <property type="match status" value="1"/>
</dbReference>
<name>B3RV27_TRIAD</name>
<dbReference type="PRINTS" id="PR00237">
    <property type="entry name" value="GPCRRHODOPSN"/>
</dbReference>
<evidence type="ECO:0000259" key="6">
    <source>
        <dbReference type="PROSITE" id="PS50262"/>
    </source>
</evidence>
<dbReference type="EMBL" id="DS985244">
    <property type="protein sequence ID" value="EDV25427.1"/>
    <property type="molecule type" value="Genomic_DNA"/>
</dbReference>
<keyword evidence="2 5" id="KW-0812">Transmembrane</keyword>
<dbReference type="HOGENOM" id="CLU_009579_6_0_1"/>
<dbReference type="GO" id="GO:0004930">
    <property type="term" value="F:G protein-coupled receptor activity"/>
    <property type="evidence" value="ECO:0007669"/>
    <property type="project" value="InterPro"/>
</dbReference>
<dbReference type="KEGG" id="tad:TRIADDRAFT_55503"/>
<dbReference type="GO" id="GO:0016020">
    <property type="term" value="C:membrane"/>
    <property type="evidence" value="ECO:0007669"/>
    <property type="project" value="UniProtKB-SubCell"/>
</dbReference>
<comment type="subcellular location">
    <subcellularLocation>
        <location evidence="1">Membrane</location>
    </subcellularLocation>
</comment>
<dbReference type="eggNOG" id="KOG3656">
    <property type="taxonomic scope" value="Eukaryota"/>
</dbReference>